<dbReference type="AlphaFoldDB" id="A0AAV7QUM8"/>
<feature type="signal peptide" evidence="1">
    <location>
        <begin position="1"/>
        <end position="23"/>
    </location>
</feature>
<sequence length="106" mass="11569">MERQLGFPLSLLMVAVPIHAGRAQISPFYLTDTSLCPRADRPGITTLRLHSKVLRQQIPLTSDERTGTRDKIRLPIGGGAIISRVRYAKCGTRGRTLQDGGIACSP</sequence>
<keyword evidence="1" id="KW-0732">Signal</keyword>
<proteinExistence type="predicted"/>
<dbReference type="Proteomes" id="UP001066276">
    <property type="component" value="Chromosome 6"/>
</dbReference>
<organism evidence="2 3">
    <name type="scientific">Pleurodeles waltl</name>
    <name type="common">Iberian ribbed newt</name>
    <dbReference type="NCBI Taxonomy" id="8319"/>
    <lineage>
        <taxon>Eukaryota</taxon>
        <taxon>Metazoa</taxon>
        <taxon>Chordata</taxon>
        <taxon>Craniata</taxon>
        <taxon>Vertebrata</taxon>
        <taxon>Euteleostomi</taxon>
        <taxon>Amphibia</taxon>
        <taxon>Batrachia</taxon>
        <taxon>Caudata</taxon>
        <taxon>Salamandroidea</taxon>
        <taxon>Salamandridae</taxon>
        <taxon>Pleurodelinae</taxon>
        <taxon>Pleurodeles</taxon>
    </lineage>
</organism>
<evidence type="ECO:0000313" key="2">
    <source>
        <dbReference type="EMBL" id="KAJ1142100.1"/>
    </source>
</evidence>
<feature type="chain" id="PRO_5043720281" description="Secreted protein" evidence="1">
    <location>
        <begin position="24"/>
        <end position="106"/>
    </location>
</feature>
<protein>
    <recommendedName>
        <fullName evidence="4">Secreted protein</fullName>
    </recommendedName>
</protein>
<evidence type="ECO:0000313" key="3">
    <source>
        <dbReference type="Proteomes" id="UP001066276"/>
    </source>
</evidence>
<dbReference type="EMBL" id="JANPWB010000010">
    <property type="protein sequence ID" value="KAJ1142100.1"/>
    <property type="molecule type" value="Genomic_DNA"/>
</dbReference>
<keyword evidence="3" id="KW-1185">Reference proteome</keyword>
<gene>
    <name evidence="2" type="ORF">NDU88_008427</name>
</gene>
<comment type="caution">
    <text evidence="2">The sequence shown here is derived from an EMBL/GenBank/DDBJ whole genome shotgun (WGS) entry which is preliminary data.</text>
</comment>
<name>A0AAV7QUM8_PLEWA</name>
<accession>A0AAV7QUM8</accession>
<evidence type="ECO:0008006" key="4">
    <source>
        <dbReference type="Google" id="ProtNLM"/>
    </source>
</evidence>
<reference evidence="2" key="1">
    <citation type="journal article" date="2022" name="bioRxiv">
        <title>Sequencing and chromosome-scale assembly of the giantPleurodeles waltlgenome.</title>
        <authorList>
            <person name="Brown T."/>
            <person name="Elewa A."/>
            <person name="Iarovenko S."/>
            <person name="Subramanian E."/>
            <person name="Araus A.J."/>
            <person name="Petzold A."/>
            <person name="Susuki M."/>
            <person name="Suzuki K.-i.T."/>
            <person name="Hayashi T."/>
            <person name="Toyoda A."/>
            <person name="Oliveira C."/>
            <person name="Osipova E."/>
            <person name="Leigh N.D."/>
            <person name="Simon A."/>
            <person name="Yun M.H."/>
        </authorList>
    </citation>
    <scope>NUCLEOTIDE SEQUENCE</scope>
    <source>
        <strain evidence="2">20211129_DDA</strain>
        <tissue evidence="2">Liver</tissue>
    </source>
</reference>
<evidence type="ECO:0000256" key="1">
    <source>
        <dbReference type="SAM" id="SignalP"/>
    </source>
</evidence>